<comment type="caution">
    <text evidence="21">The sequence shown here is derived from an EMBL/GenBank/DDBJ whole genome shotgun (WGS) entry which is preliminary data.</text>
</comment>
<comment type="catalytic activity">
    <reaction evidence="1">
        <text>Hydrolysis of (1-&gt;3)-beta-D-glucosidic linkages in (1-&gt;3)-beta-D-glucans.</text>
        <dbReference type="EC" id="3.2.1.39"/>
    </reaction>
</comment>
<accession>A0A3S3Q0I1</accession>
<dbReference type="EC" id="3.2.1.39" evidence="5"/>
<evidence type="ECO:0000256" key="1">
    <source>
        <dbReference type="ARBA" id="ARBA00000382"/>
    </source>
</evidence>
<dbReference type="GO" id="GO:0071555">
    <property type="term" value="P:cell wall organization"/>
    <property type="evidence" value="ECO:0007669"/>
    <property type="project" value="UniProtKB-KW"/>
</dbReference>
<dbReference type="GO" id="GO:0005886">
    <property type="term" value="C:plasma membrane"/>
    <property type="evidence" value="ECO:0007669"/>
    <property type="project" value="UniProtKB-SubCell"/>
</dbReference>
<comment type="function">
    <text evidence="16">Glucanases play a role in cell expansion during growth, in cell-cell fusion during mating, and in spore release during sporulation. This enzyme may be involved in beta-glucan degradation. Active on laminarin and lichenan.</text>
</comment>
<evidence type="ECO:0000256" key="18">
    <source>
        <dbReference type="ARBA" id="ARBA00043078"/>
    </source>
</evidence>
<evidence type="ECO:0000256" key="10">
    <source>
        <dbReference type="ARBA" id="ARBA00022801"/>
    </source>
</evidence>
<dbReference type="OrthoDB" id="7769663at2759"/>
<keyword evidence="22" id="KW-1185">Reference proteome</keyword>
<dbReference type="InterPro" id="IPR050732">
    <property type="entry name" value="Beta-glucan_modifiers"/>
</dbReference>
<dbReference type="InterPro" id="IPR017853">
    <property type="entry name" value="GH"/>
</dbReference>
<evidence type="ECO:0000256" key="3">
    <source>
        <dbReference type="ARBA" id="ARBA00004236"/>
    </source>
</evidence>
<evidence type="ECO:0000313" key="22">
    <source>
        <dbReference type="Proteomes" id="UP000285301"/>
    </source>
</evidence>
<dbReference type="PROSITE" id="PS00587">
    <property type="entry name" value="GLYCOSYL_HYDROL_F17"/>
    <property type="match status" value="1"/>
</dbReference>
<keyword evidence="9" id="KW-0732">Signal</keyword>
<sequence>MGTTAHNRHKDWDKVDSICLIAKAAAELNAEHGRKLFTVSQGVFQQPNAELQQIEIERAFTAARYANATYPGTVDSIIFTNEYFEDNFKGFQVFFMIYENRDRARQLGLKVGTRTHKYHHILSPNSDSYGALSCIVKISDIIMCNLYPDPTFAHSSVDVAIHEVTGLYELLRNAFKKLNHKIDVVIGESGWPSHGHVLDGTPLTVSHLVNYWRKLGDWASYKRVSVYFFEAFDQPWRGEMNSYESHFGWWFDHGERFIEKSNPN</sequence>
<dbReference type="Gene3D" id="3.20.20.80">
    <property type="entry name" value="Glycosidases"/>
    <property type="match status" value="1"/>
</dbReference>
<evidence type="ECO:0000256" key="12">
    <source>
        <dbReference type="ARBA" id="ARBA00023180"/>
    </source>
</evidence>
<evidence type="ECO:0000256" key="15">
    <source>
        <dbReference type="ARBA" id="ARBA00023326"/>
    </source>
</evidence>
<evidence type="ECO:0000256" key="13">
    <source>
        <dbReference type="ARBA" id="ARBA00023277"/>
    </source>
</evidence>
<evidence type="ECO:0000256" key="9">
    <source>
        <dbReference type="ARBA" id="ARBA00022729"/>
    </source>
</evidence>
<keyword evidence="6" id="KW-1003">Cell membrane</keyword>
<comment type="similarity">
    <text evidence="4 19">Belongs to the glycosyl hydrolase 17 family.</text>
</comment>
<evidence type="ECO:0000256" key="7">
    <source>
        <dbReference type="ARBA" id="ARBA00022512"/>
    </source>
</evidence>
<evidence type="ECO:0000256" key="4">
    <source>
        <dbReference type="ARBA" id="ARBA00008773"/>
    </source>
</evidence>
<evidence type="ECO:0000256" key="17">
    <source>
        <dbReference type="ARBA" id="ARBA00042373"/>
    </source>
</evidence>
<dbReference type="PANTHER" id="PTHR16631:SF17">
    <property type="entry name" value="GLUCAN ENDO-1,3-BETA-GLUCOSIDASE BTGC"/>
    <property type="match status" value="1"/>
</dbReference>
<gene>
    <name evidence="21" type="ORF">B4U79_16768</name>
</gene>
<evidence type="ECO:0000256" key="6">
    <source>
        <dbReference type="ARBA" id="ARBA00022475"/>
    </source>
</evidence>
<keyword evidence="15" id="KW-0624">Polysaccharide degradation</keyword>
<keyword evidence="13" id="KW-0119">Carbohydrate metabolism</keyword>
<dbReference type="SUPFAM" id="SSF51445">
    <property type="entry name" value="(Trans)glycosidases"/>
    <property type="match status" value="1"/>
</dbReference>
<reference evidence="21 22" key="1">
    <citation type="journal article" date="2018" name="Gigascience">
        <title>Genomes of trombidid mites reveal novel predicted allergens and laterally-transferred genes associated with secondary metabolism.</title>
        <authorList>
            <person name="Dong X."/>
            <person name="Chaisiri K."/>
            <person name="Xia D."/>
            <person name="Armstrong S.D."/>
            <person name="Fang Y."/>
            <person name="Donnelly M.J."/>
            <person name="Kadowaki T."/>
            <person name="McGarry J.W."/>
            <person name="Darby A.C."/>
            <person name="Makepeace B.L."/>
        </authorList>
    </citation>
    <scope>NUCLEOTIDE SEQUENCE [LARGE SCALE GENOMIC DNA]</scope>
    <source>
        <strain evidence="21">UoL-WK</strain>
    </source>
</reference>
<keyword evidence="12" id="KW-0325">Glycoprotein</keyword>
<protein>
    <recommendedName>
        <fullName evidence="5">glucan endo-1,3-beta-D-glucosidase</fullName>
        <ecNumber evidence="5">3.2.1.39</ecNumber>
    </recommendedName>
    <alternativeName>
        <fullName evidence="18">Endo-1,3-beta-glucanase btgC</fullName>
    </alternativeName>
    <alternativeName>
        <fullName evidence="17">Laminarinase btgC</fullName>
    </alternativeName>
</protein>
<dbReference type="Pfam" id="PF00332">
    <property type="entry name" value="Glyco_hydro_17"/>
    <property type="match status" value="1"/>
</dbReference>
<dbReference type="Proteomes" id="UP000285301">
    <property type="component" value="Unassembled WGS sequence"/>
</dbReference>
<name>A0A3S3Q0I1_9ACAR</name>
<dbReference type="PANTHER" id="PTHR16631">
    <property type="entry name" value="GLUCAN 1,3-BETA-GLUCOSIDASE"/>
    <property type="match status" value="1"/>
</dbReference>
<evidence type="ECO:0000256" key="11">
    <source>
        <dbReference type="ARBA" id="ARBA00023136"/>
    </source>
</evidence>
<dbReference type="AlphaFoldDB" id="A0A3S3Q0I1"/>
<keyword evidence="11" id="KW-0472">Membrane</keyword>
<dbReference type="InterPro" id="IPR000490">
    <property type="entry name" value="Glyco_hydro_17"/>
</dbReference>
<keyword evidence="7" id="KW-0134">Cell wall</keyword>
<comment type="subcellular location">
    <subcellularLocation>
        <location evidence="3">Cell membrane</location>
    </subcellularLocation>
    <subcellularLocation>
        <location evidence="2">Secreted</location>
        <location evidence="2">Cell wall</location>
    </subcellularLocation>
</comment>
<evidence type="ECO:0000256" key="16">
    <source>
        <dbReference type="ARBA" id="ARBA00037649"/>
    </source>
</evidence>
<keyword evidence="8" id="KW-0964">Secreted</keyword>
<dbReference type="GO" id="GO:0042973">
    <property type="term" value="F:glucan endo-1,3-beta-D-glucosidase activity"/>
    <property type="evidence" value="ECO:0007669"/>
    <property type="project" value="UniProtKB-EC"/>
</dbReference>
<evidence type="ECO:0000256" key="5">
    <source>
        <dbReference type="ARBA" id="ARBA00012780"/>
    </source>
</evidence>
<evidence type="ECO:0000256" key="8">
    <source>
        <dbReference type="ARBA" id="ARBA00022525"/>
    </source>
</evidence>
<evidence type="ECO:0000256" key="19">
    <source>
        <dbReference type="RuleBase" id="RU004335"/>
    </source>
</evidence>
<keyword evidence="20" id="KW-0326">Glycosidase</keyword>
<evidence type="ECO:0000256" key="20">
    <source>
        <dbReference type="RuleBase" id="RU004336"/>
    </source>
</evidence>
<keyword evidence="10 20" id="KW-0378">Hydrolase</keyword>
<proteinExistence type="inferred from homology"/>
<organism evidence="21 22">
    <name type="scientific">Dinothrombium tinctorium</name>
    <dbReference type="NCBI Taxonomy" id="1965070"/>
    <lineage>
        <taxon>Eukaryota</taxon>
        <taxon>Metazoa</taxon>
        <taxon>Ecdysozoa</taxon>
        <taxon>Arthropoda</taxon>
        <taxon>Chelicerata</taxon>
        <taxon>Arachnida</taxon>
        <taxon>Acari</taxon>
        <taxon>Acariformes</taxon>
        <taxon>Trombidiformes</taxon>
        <taxon>Prostigmata</taxon>
        <taxon>Anystina</taxon>
        <taxon>Parasitengona</taxon>
        <taxon>Trombidioidea</taxon>
        <taxon>Trombidiidae</taxon>
        <taxon>Dinothrombium</taxon>
    </lineage>
</organism>
<keyword evidence="14" id="KW-0961">Cell wall biogenesis/degradation</keyword>
<dbReference type="EMBL" id="NCKU01009825">
    <property type="protein sequence ID" value="RWS01118.1"/>
    <property type="molecule type" value="Genomic_DNA"/>
</dbReference>
<evidence type="ECO:0000313" key="21">
    <source>
        <dbReference type="EMBL" id="RWS01118.1"/>
    </source>
</evidence>
<evidence type="ECO:0000256" key="14">
    <source>
        <dbReference type="ARBA" id="ARBA00023316"/>
    </source>
</evidence>
<evidence type="ECO:0000256" key="2">
    <source>
        <dbReference type="ARBA" id="ARBA00004191"/>
    </source>
</evidence>
<dbReference type="GO" id="GO:0000272">
    <property type="term" value="P:polysaccharide catabolic process"/>
    <property type="evidence" value="ECO:0007669"/>
    <property type="project" value="UniProtKB-KW"/>
</dbReference>